<sequence>MFLVGSSATKVMHTFLPRKTHNIHNIIQASPNGFSRHKKPIYISAMILDPRFKTLLCKTHQEFILEHCNLSVKETIQILKVIDINISKHQEKEELAGKSSESSAPKYLCLQIKKSLKKDIKPSYIKLMPYCTPDFFMKRISSQSSDNKRSIMSERLVSEIWCFFFYKKNFFLYHCKKNLLKCLQLACRKSQKASVVTPTMLQK</sequence>
<organism evidence="1 2">
    <name type="scientific">Puccinia sorghi</name>
    <dbReference type="NCBI Taxonomy" id="27349"/>
    <lineage>
        <taxon>Eukaryota</taxon>
        <taxon>Fungi</taxon>
        <taxon>Dikarya</taxon>
        <taxon>Basidiomycota</taxon>
        <taxon>Pucciniomycotina</taxon>
        <taxon>Pucciniomycetes</taxon>
        <taxon>Pucciniales</taxon>
        <taxon>Pucciniaceae</taxon>
        <taxon>Puccinia</taxon>
    </lineage>
</organism>
<evidence type="ECO:0000313" key="2">
    <source>
        <dbReference type="Proteomes" id="UP000037035"/>
    </source>
</evidence>
<accession>A0A0L6U7K9</accession>
<dbReference type="AlphaFoldDB" id="A0A0L6U7K9"/>
<dbReference type="EMBL" id="LAVV01014727">
    <property type="protein sequence ID" value="KNZ44486.1"/>
    <property type="molecule type" value="Genomic_DNA"/>
</dbReference>
<reference evidence="1 2" key="1">
    <citation type="submission" date="2015-08" db="EMBL/GenBank/DDBJ databases">
        <title>Next Generation Sequencing and Analysis of the Genome of Puccinia sorghi L Schw, the Causal Agent of Maize Common Rust.</title>
        <authorList>
            <person name="Rochi L."/>
            <person name="Burguener G."/>
            <person name="Darino M."/>
            <person name="Turjanski A."/>
            <person name="Kreff E."/>
            <person name="Dieguez M.J."/>
            <person name="Sacco F."/>
        </authorList>
    </citation>
    <scope>NUCLEOTIDE SEQUENCE [LARGE SCALE GENOMIC DNA]</scope>
    <source>
        <strain evidence="1 2">RO10H11247</strain>
    </source>
</reference>
<keyword evidence="2" id="KW-1185">Reference proteome</keyword>
<gene>
    <name evidence="1" type="ORF">VP01_910g5</name>
</gene>
<protein>
    <submittedName>
        <fullName evidence="1">Uncharacterized protein</fullName>
    </submittedName>
</protein>
<name>A0A0L6U7K9_9BASI</name>
<dbReference type="VEuPathDB" id="FungiDB:VP01_910g5"/>
<evidence type="ECO:0000313" key="1">
    <source>
        <dbReference type="EMBL" id="KNZ44486.1"/>
    </source>
</evidence>
<comment type="caution">
    <text evidence="1">The sequence shown here is derived from an EMBL/GenBank/DDBJ whole genome shotgun (WGS) entry which is preliminary data.</text>
</comment>
<dbReference type="Proteomes" id="UP000037035">
    <property type="component" value="Unassembled WGS sequence"/>
</dbReference>
<proteinExistence type="predicted"/>